<gene>
    <name evidence="6" type="ORF">BZA70DRAFT_273642</name>
</gene>
<keyword evidence="7" id="KW-1185">Reference proteome</keyword>
<feature type="region of interest" description="Disordered" evidence="3">
    <location>
        <begin position="288"/>
        <end position="317"/>
    </location>
</feature>
<feature type="compositionally biased region" description="Acidic residues" evidence="3">
    <location>
        <begin position="442"/>
        <end position="458"/>
    </location>
</feature>
<feature type="region of interest" description="Disordered" evidence="3">
    <location>
        <begin position="430"/>
        <end position="459"/>
    </location>
</feature>
<dbReference type="RefSeq" id="XP_064771434.1">
    <property type="nucleotide sequence ID" value="XM_064911862.1"/>
</dbReference>
<dbReference type="PANTHER" id="PTHR22880">
    <property type="entry name" value="FALZ-RELATED BROMODOMAIN-CONTAINING PROTEINS"/>
    <property type="match status" value="1"/>
</dbReference>
<dbReference type="InterPro" id="IPR038336">
    <property type="entry name" value="NET_sf"/>
</dbReference>
<evidence type="ECO:0000259" key="4">
    <source>
        <dbReference type="PROSITE" id="PS50014"/>
    </source>
</evidence>
<proteinExistence type="predicted"/>
<comment type="caution">
    <text evidence="6">The sequence shown here is derived from an EMBL/GenBank/DDBJ whole genome shotgun (WGS) entry which is preliminary data.</text>
</comment>
<evidence type="ECO:0000256" key="3">
    <source>
        <dbReference type="SAM" id="MobiDB-lite"/>
    </source>
</evidence>
<feature type="domain" description="Bromo" evidence="4">
    <location>
        <begin position="159"/>
        <end position="231"/>
    </location>
</feature>
<evidence type="ECO:0000259" key="5">
    <source>
        <dbReference type="PROSITE" id="PS51525"/>
    </source>
</evidence>
<evidence type="ECO:0000313" key="6">
    <source>
        <dbReference type="EMBL" id="KAK7208401.1"/>
    </source>
</evidence>
<dbReference type="PROSITE" id="PS50014">
    <property type="entry name" value="BROMODOMAIN_2"/>
    <property type="match status" value="2"/>
</dbReference>
<feature type="region of interest" description="Disordered" evidence="3">
    <location>
        <begin position="14"/>
        <end position="146"/>
    </location>
</feature>
<dbReference type="PROSITE" id="PS51525">
    <property type="entry name" value="NET"/>
    <property type="match status" value="1"/>
</dbReference>
<reference evidence="6 7" key="1">
    <citation type="submission" date="2024-03" db="EMBL/GenBank/DDBJ databases">
        <title>Genome-scale model development and genomic sequencing of the oleaginous clade Lipomyces.</title>
        <authorList>
            <consortium name="Lawrence Berkeley National Laboratory"/>
            <person name="Czajka J.J."/>
            <person name="Han Y."/>
            <person name="Kim J."/>
            <person name="Mondo S.J."/>
            <person name="Hofstad B.A."/>
            <person name="Robles A."/>
            <person name="Haridas S."/>
            <person name="Riley R."/>
            <person name="LaButti K."/>
            <person name="Pangilinan J."/>
            <person name="Andreopoulos W."/>
            <person name="Lipzen A."/>
            <person name="Yan J."/>
            <person name="Wang M."/>
            <person name="Ng V."/>
            <person name="Grigoriev I.V."/>
            <person name="Spatafora J.W."/>
            <person name="Magnuson J.K."/>
            <person name="Baker S.E."/>
            <person name="Pomraning K.R."/>
        </authorList>
    </citation>
    <scope>NUCLEOTIDE SEQUENCE [LARGE SCALE GENOMIC DNA]</scope>
    <source>
        <strain evidence="6 7">Phaff 52-87</strain>
    </source>
</reference>
<accession>A0ABR1FEY2</accession>
<sequence length="650" mass="71249">MAIMDPAADLAKELIPPLSPIPSPPLHHTDSADPSDRPVHAAPDSDSEPPAKRIKSDADETATTDNTQTTQPEPATAPIATPSAITTTENEVAAPEPAPAPASAAPEPALASTPAPAPSDATPASVNPISSPAPTPVPPGTTLPKHQTKYAHSMLRSLKRLKDAYPFLVPVDPIKLNIPDYLNVITTPMDLSTMEKKLTSSQYATIDQFVTDFELIVSNCIRYNGPESKIAEMGRSLKTSFERQLKQMPPAEVKPDASGSGKRKKSLPKDGTTEQAFALTPSGIPIIRRDSTSAESGRPKREIHPPKPKDLPYSESKPRRKKYAAELKFCSQVLKELQSKKYEAFSYPFLLPVDPVALNCPSYFKVIKKPMDLSTIQAKLNNNEYETGDEFEEDVRLMFRNCYKFNPESSPVNAMGHRLEMIFDKKWAEKPAPPPARVTESPIEESSEEESEEEEDNSDQINLLEQQLMAMQSQLLMMKKAKKEASKKKKKESSKKKTSTKRKGSKGAAGSTVPVPHVSYDMKKELSEKIMELSAPKLQHVVKMIQESMPHLKNAEQEEIELDVDQLDPFTLVKLYNYVTKNTPGATVKPSASVPGSSGTAGAAGKSKKKDQKKKLASLEKQIKTMQNSDSDDSSSSSEEDSDESSSEEE</sequence>
<organism evidence="6 7">
    <name type="scientific">Myxozyma melibiosi</name>
    <dbReference type="NCBI Taxonomy" id="54550"/>
    <lineage>
        <taxon>Eukaryota</taxon>
        <taxon>Fungi</taxon>
        <taxon>Dikarya</taxon>
        <taxon>Ascomycota</taxon>
        <taxon>Saccharomycotina</taxon>
        <taxon>Lipomycetes</taxon>
        <taxon>Lipomycetales</taxon>
        <taxon>Lipomycetaceae</taxon>
        <taxon>Myxozyma</taxon>
    </lineage>
</organism>
<feature type="compositionally biased region" description="Low complexity" evidence="3">
    <location>
        <begin position="591"/>
        <end position="605"/>
    </location>
</feature>
<evidence type="ECO:0000256" key="2">
    <source>
        <dbReference type="PROSITE-ProRule" id="PRU00035"/>
    </source>
</evidence>
<evidence type="ECO:0000256" key="1">
    <source>
        <dbReference type="ARBA" id="ARBA00023117"/>
    </source>
</evidence>
<feature type="compositionally biased region" description="Basic residues" evidence="3">
    <location>
        <begin position="479"/>
        <end position="505"/>
    </location>
</feature>
<dbReference type="Pfam" id="PF17035">
    <property type="entry name" value="BET"/>
    <property type="match status" value="1"/>
</dbReference>
<feature type="compositionally biased region" description="Basic residues" evidence="3">
    <location>
        <begin position="606"/>
        <end position="616"/>
    </location>
</feature>
<protein>
    <submittedName>
        <fullName evidence="6">Bromodomain-containing protein</fullName>
    </submittedName>
</protein>
<dbReference type="SMART" id="SM00297">
    <property type="entry name" value="BROMO"/>
    <property type="match status" value="2"/>
</dbReference>
<feature type="region of interest" description="Disordered" evidence="3">
    <location>
        <begin position="582"/>
        <end position="650"/>
    </location>
</feature>
<dbReference type="InterPro" id="IPR001487">
    <property type="entry name" value="Bromodomain"/>
</dbReference>
<dbReference type="CDD" id="cd05499">
    <property type="entry name" value="Bromo_BDF1_2_II"/>
    <property type="match status" value="1"/>
</dbReference>
<evidence type="ECO:0000313" key="7">
    <source>
        <dbReference type="Proteomes" id="UP001498771"/>
    </source>
</evidence>
<dbReference type="PANTHER" id="PTHR22880:SF225">
    <property type="entry name" value="BROMODOMAIN-CONTAINING PROTEIN BET-1-RELATED"/>
    <property type="match status" value="1"/>
</dbReference>
<dbReference type="EMBL" id="JBBJBU010000001">
    <property type="protein sequence ID" value="KAK7208401.1"/>
    <property type="molecule type" value="Genomic_DNA"/>
</dbReference>
<feature type="compositionally biased region" description="Basic and acidic residues" evidence="3">
    <location>
        <begin position="49"/>
        <end position="58"/>
    </location>
</feature>
<feature type="compositionally biased region" description="Basic and acidic residues" evidence="3">
    <location>
        <begin position="288"/>
        <end position="312"/>
    </location>
</feature>
<name>A0ABR1FEY2_9ASCO</name>
<dbReference type="InterPro" id="IPR027353">
    <property type="entry name" value="NET_dom"/>
</dbReference>
<dbReference type="PROSITE" id="PS00633">
    <property type="entry name" value="BROMODOMAIN_1"/>
    <property type="match status" value="1"/>
</dbReference>
<dbReference type="GeneID" id="90037374"/>
<feature type="compositionally biased region" description="Basic and acidic residues" evidence="3">
    <location>
        <begin position="27"/>
        <end position="39"/>
    </location>
</feature>
<dbReference type="PRINTS" id="PR00503">
    <property type="entry name" value="BROMODOMAIN"/>
</dbReference>
<dbReference type="InterPro" id="IPR036427">
    <property type="entry name" value="Bromodomain-like_sf"/>
</dbReference>
<dbReference type="Gene3D" id="1.20.1270.220">
    <property type="match status" value="1"/>
</dbReference>
<feature type="compositionally biased region" description="Pro residues" evidence="3">
    <location>
        <begin position="131"/>
        <end position="141"/>
    </location>
</feature>
<dbReference type="InterPro" id="IPR018359">
    <property type="entry name" value="Bromodomain_CS"/>
</dbReference>
<feature type="region of interest" description="Disordered" evidence="3">
    <location>
        <begin position="243"/>
        <end position="274"/>
    </location>
</feature>
<dbReference type="SUPFAM" id="SSF47370">
    <property type="entry name" value="Bromodomain"/>
    <property type="match status" value="2"/>
</dbReference>
<feature type="domain" description="Bromo" evidence="4">
    <location>
        <begin position="341"/>
        <end position="413"/>
    </location>
</feature>
<feature type="compositionally biased region" description="Acidic residues" evidence="3">
    <location>
        <begin position="630"/>
        <end position="650"/>
    </location>
</feature>
<dbReference type="CDD" id="cd05500">
    <property type="entry name" value="Bromo_BDF1_2_I"/>
    <property type="match status" value="1"/>
</dbReference>
<dbReference type="Gene3D" id="1.20.920.10">
    <property type="entry name" value="Bromodomain-like"/>
    <property type="match status" value="2"/>
</dbReference>
<feature type="domain" description="NET" evidence="5">
    <location>
        <begin position="508"/>
        <end position="590"/>
    </location>
</feature>
<keyword evidence="1 2" id="KW-0103">Bromodomain</keyword>
<feature type="region of interest" description="Disordered" evidence="3">
    <location>
        <begin position="478"/>
        <end position="516"/>
    </location>
</feature>
<dbReference type="Proteomes" id="UP001498771">
    <property type="component" value="Unassembled WGS sequence"/>
</dbReference>
<dbReference type="Pfam" id="PF00439">
    <property type="entry name" value="Bromodomain"/>
    <property type="match status" value="2"/>
</dbReference>
<feature type="compositionally biased region" description="Low complexity" evidence="3">
    <location>
        <begin position="61"/>
        <end position="130"/>
    </location>
</feature>
<dbReference type="InterPro" id="IPR050935">
    <property type="entry name" value="Bromo_chromatin_reader"/>
</dbReference>